<gene>
    <name evidence="1" type="ORF">WCD41_16050</name>
</gene>
<dbReference type="SUPFAM" id="SSF53756">
    <property type="entry name" value="UDP-Glycosyltransferase/glycogen phosphorylase"/>
    <property type="match status" value="1"/>
</dbReference>
<dbReference type="EMBL" id="JBBEGL010000004">
    <property type="protein sequence ID" value="MEJ2887974.1"/>
    <property type="molecule type" value="Genomic_DNA"/>
</dbReference>
<dbReference type="Gene3D" id="3.40.50.2000">
    <property type="entry name" value="Glycogen Phosphorylase B"/>
    <property type="match status" value="2"/>
</dbReference>
<keyword evidence="1" id="KW-0808">Transferase</keyword>
<comment type="caution">
    <text evidence="1">The sequence shown here is derived from an EMBL/GenBank/DDBJ whole genome shotgun (WGS) entry which is preliminary data.</text>
</comment>
<keyword evidence="2" id="KW-1185">Reference proteome</keyword>
<evidence type="ECO:0000313" key="2">
    <source>
        <dbReference type="Proteomes" id="UP001370100"/>
    </source>
</evidence>
<dbReference type="RefSeq" id="WP_337714465.1">
    <property type="nucleotide sequence ID" value="NZ_JBBEGL010000004.1"/>
</dbReference>
<keyword evidence="1" id="KW-0328">Glycosyltransferase</keyword>
<dbReference type="Pfam" id="PF13692">
    <property type="entry name" value="Glyco_trans_1_4"/>
    <property type="match status" value="1"/>
</dbReference>
<evidence type="ECO:0000313" key="1">
    <source>
        <dbReference type="EMBL" id="MEJ2887974.1"/>
    </source>
</evidence>
<dbReference type="PANTHER" id="PTHR45947">
    <property type="entry name" value="SULFOQUINOVOSYL TRANSFERASE SQD2"/>
    <property type="match status" value="1"/>
</dbReference>
<accession>A0ABU8N6F7</accession>
<dbReference type="InterPro" id="IPR050194">
    <property type="entry name" value="Glycosyltransferase_grp1"/>
</dbReference>
<dbReference type="PANTHER" id="PTHR45947:SF13">
    <property type="entry name" value="TRANSFERASE"/>
    <property type="match status" value="1"/>
</dbReference>
<proteinExistence type="predicted"/>
<name>A0ABU8N6F7_9PSEU</name>
<organism evidence="1 2">
    <name type="scientific">Actinomycetospora aeridis</name>
    <dbReference type="NCBI Taxonomy" id="3129231"/>
    <lineage>
        <taxon>Bacteria</taxon>
        <taxon>Bacillati</taxon>
        <taxon>Actinomycetota</taxon>
        <taxon>Actinomycetes</taxon>
        <taxon>Pseudonocardiales</taxon>
        <taxon>Pseudonocardiaceae</taxon>
        <taxon>Actinomycetospora</taxon>
    </lineage>
</organism>
<dbReference type="EC" id="2.4.-.-" evidence="1"/>
<sequence length="374" mass="41109">MDEAGPEESGPAATDRLRLLRVIPEVRTSNFEVDGTPRAYAETISYIHRKSDFDAAALPSNVIQLSHLGIVRKILSEHWDIVELPEPLWLRALPLSVVAGVAARLKVGRQSRPWVTTYTIENSPFEALASGVLQRVKPLARAAIRCISRTFYDQLIYGSDASRLVYAKNGFGPDGGVEAVFPKMQKPCDGCALAEKEKRILFLGVLENRKGVLSLLRAWATTGLGEEGWRLAIAGSGPLKTAVEASARDHESIEYMGMLDRASTHRELGRAAVVCLPSRRDGRWREQIGLPVVEGLSHGCTILATSDSGLAPWLKQHGHQVVPHDSTVEQLANSLISVCKTRRVPAQVLEDLPREDGVIRARRYMARTAVEGRC</sequence>
<protein>
    <submittedName>
        <fullName evidence="1">Glycosyltransferase family 4 protein</fullName>
        <ecNumber evidence="1">2.4.-.-</ecNumber>
    </submittedName>
</protein>
<dbReference type="GO" id="GO:0016757">
    <property type="term" value="F:glycosyltransferase activity"/>
    <property type="evidence" value="ECO:0007669"/>
    <property type="project" value="UniProtKB-KW"/>
</dbReference>
<dbReference type="CDD" id="cd03801">
    <property type="entry name" value="GT4_PimA-like"/>
    <property type="match status" value="1"/>
</dbReference>
<dbReference type="Proteomes" id="UP001370100">
    <property type="component" value="Unassembled WGS sequence"/>
</dbReference>
<reference evidence="1 2" key="1">
    <citation type="submission" date="2024-03" db="EMBL/GenBank/DDBJ databases">
        <title>Actinomycetospora sp. OC33-EN06, a novel actinomycete isolated from wild orchid (Aerides multiflora).</title>
        <authorList>
            <person name="Suriyachadkun C."/>
        </authorList>
    </citation>
    <scope>NUCLEOTIDE SEQUENCE [LARGE SCALE GENOMIC DNA]</scope>
    <source>
        <strain evidence="1 2">OC33-EN06</strain>
    </source>
</reference>